<evidence type="ECO:0000313" key="2">
    <source>
        <dbReference type="EMBL" id="MFC4036479.1"/>
    </source>
</evidence>
<dbReference type="RefSeq" id="WP_386438237.1">
    <property type="nucleotide sequence ID" value="NZ_JBHSBB010000050.1"/>
</dbReference>
<dbReference type="EMBL" id="JBHSBB010000050">
    <property type="protein sequence ID" value="MFC4036479.1"/>
    <property type="molecule type" value="Genomic_DNA"/>
</dbReference>
<keyword evidence="1" id="KW-0378">Hydrolase</keyword>
<evidence type="ECO:0000256" key="1">
    <source>
        <dbReference type="ARBA" id="ARBA00022801"/>
    </source>
</evidence>
<dbReference type="SUPFAM" id="SSF63817">
    <property type="entry name" value="Sortase"/>
    <property type="match status" value="1"/>
</dbReference>
<dbReference type="Pfam" id="PF04203">
    <property type="entry name" value="Sortase"/>
    <property type="match status" value="1"/>
</dbReference>
<dbReference type="Proteomes" id="UP001595765">
    <property type="component" value="Unassembled WGS sequence"/>
</dbReference>
<reference evidence="3" key="1">
    <citation type="journal article" date="2019" name="Int. J. Syst. Evol. Microbiol.">
        <title>The Global Catalogue of Microorganisms (GCM) 10K type strain sequencing project: providing services to taxonomists for standard genome sequencing and annotation.</title>
        <authorList>
            <consortium name="The Broad Institute Genomics Platform"/>
            <consortium name="The Broad Institute Genome Sequencing Center for Infectious Disease"/>
            <person name="Wu L."/>
            <person name="Ma J."/>
        </authorList>
    </citation>
    <scope>NUCLEOTIDE SEQUENCE [LARGE SCALE GENOMIC DNA]</scope>
    <source>
        <strain evidence="3">CGMCC 4.7237</strain>
    </source>
</reference>
<protein>
    <submittedName>
        <fullName evidence="2">Class F sortase</fullName>
    </submittedName>
</protein>
<dbReference type="CDD" id="cd05829">
    <property type="entry name" value="Sortase_F"/>
    <property type="match status" value="1"/>
</dbReference>
<organism evidence="2 3">
    <name type="scientific">Streptomyces polygonati</name>
    <dbReference type="NCBI Taxonomy" id="1617087"/>
    <lineage>
        <taxon>Bacteria</taxon>
        <taxon>Bacillati</taxon>
        <taxon>Actinomycetota</taxon>
        <taxon>Actinomycetes</taxon>
        <taxon>Kitasatosporales</taxon>
        <taxon>Streptomycetaceae</taxon>
        <taxon>Streptomyces</taxon>
    </lineage>
</organism>
<dbReference type="InterPro" id="IPR023365">
    <property type="entry name" value="Sortase_dom-sf"/>
</dbReference>
<dbReference type="NCBIfam" id="NF033748">
    <property type="entry name" value="class_F_sortase"/>
    <property type="match status" value="1"/>
</dbReference>
<dbReference type="InterPro" id="IPR042001">
    <property type="entry name" value="Sortase_F"/>
</dbReference>
<gene>
    <name evidence="2" type="ORF">ACFO3J_34325</name>
</gene>
<dbReference type="InterPro" id="IPR005754">
    <property type="entry name" value="Sortase"/>
</dbReference>
<sequence>MAVQSPQRDTPPVSDGRPRMMRWAAAAALLGALMMYNSLTHAQGQAPVSGAVIPSQPVPAVSQPSVQVPDGGPGMGRSEPTLLSIPDIGVNAPFTELSLGSDGRLQPPPEDNANLAGWYGDGPTPGERGNAIVAGHVDTRTGPAVFALLSLVKQGEGVAITRADNTVARFTVDSVETFAKDDFPDQRVYGETQDAELRIITCGGTFDHKKQDYQDNVVVFAHLDPSREN</sequence>
<dbReference type="Gene3D" id="2.40.260.10">
    <property type="entry name" value="Sortase"/>
    <property type="match status" value="1"/>
</dbReference>
<proteinExistence type="predicted"/>
<accession>A0ABV8I1W0</accession>
<name>A0ABV8I1W0_9ACTN</name>
<keyword evidence="3" id="KW-1185">Reference proteome</keyword>
<evidence type="ECO:0000313" key="3">
    <source>
        <dbReference type="Proteomes" id="UP001595765"/>
    </source>
</evidence>
<comment type="caution">
    <text evidence="2">The sequence shown here is derived from an EMBL/GenBank/DDBJ whole genome shotgun (WGS) entry which is preliminary data.</text>
</comment>